<feature type="chain" id="PRO_5006633100" description="DUF4369 domain-containing protein" evidence="1">
    <location>
        <begin position="23"/>
        <end position="444"/>
    </location>
</feature>
<evidence type="ECO:0000313" key="3">
    <source>
        <dbReference type="EMBL" id="GAP43085.1"/>
    </source>
</evidence>
<evidence type="ECO:0000259" key="2">
    <source>
        <dbReference type="Pfam" id="PF14289"/>
    </source>
</evidence>
<name>A0A0S7BRU9_9BACT</name>
<feature type="signal peptide" evidence="1">
    <location>
        <begin position="1"/>
        <end position="22"/>
    </location>
</feature>
<gene>
    <name evidence="3" type="ORF">TBC1_111227</name>
</gene>
<dbReference type="Pfam" id="PF14289">
    <property type="entry name" value="DUF4369"/>
    <property type="match status" value="1"/>
</dbReference>
<sequence>MRARLFSLLTLLMLLQAGYTAAAREFTISGCIGGTGNSGIYLYRFYGDLEIKTDSAKTTPEGCFTFHLNDSLPPGQYRLIFNGNRFLDLVFNHGDISFSTTLDHLIDSIRFTVSEENDLYYKYLKFRSKSRYRIRQLHKQLKSFPEDNPQYRNTRQEIMSLVKQENDFTQRLLNGRENYFAARLVQIDREPQPDPAWSQELRNRYVFSRFLGYLDYSDTLLLYTNAFSAEIISYLSVVTALWPQPDSTAYGFRLAAFNLLSASGNSEKMFGFIKSYLIRGFTRLGYIRLAEELDNTSYRDNCFTGALTTDASLHREMLTGKKIPAFSKLKGCTNQQTDGNDAGLLIILSAPGCIWDENMRHNVMQSLILSPYGKYRALTLTAEGTDIIPVNDKENICIRGKKEYAKIRRIAGHPRAPLLIVTDSGGTIEKTAGSWAALLNGSEL</sequence>
<organism evidence="3">
    <name type="scientific">Lentimicrobium saccharophilum</name>
    <dbReference type="NCBI Taxonomy" id="1678841"/>
    <lineage>
        <taxon>Bacteria</taxon>
        <taxon>Pseudomonadati</taxon>
        <taxon>Bacteroidota</taxon>
        <taxon>Bacteroidia</taxon>
        <taxon>Bacteroidales</taxon>
        <taxon>Lentimicrobiaceae</taxon>
        <taxon>Lentimicrobium</taxon>
    </lineage>
</organism>
<dbReference type="STRING" id="1678841.TBC1_111227"/>
<feature type="domain" description="DUF4369" evidence="2">
    <location>
        <begin position="26"/>
        <end position="120"/>
    </location>
</feature>
<evidence type="ECO:0000256" key="1">
    <source>
        <dbReference type="SAM" id="SignalP"/>
    </source>
</evidence>
<reference evidence="3" key="1">
    <citation type="journal article" date="2015" name="Genome Announc.">
        <title>Draft Genome Sequence of Bacteroidales Strain TBC1, a Novel Isolate from a Methanogenic Wastewater Treatment System.</title>
        <authorList>
            <person name="Tourlousse D.M."/>
            <person name="Matsuura N."/>
            <person name="Sun L."/>
            <person name="Toyonaga M."/>
            <person name="Kuroda K."/>
            <person name="Ohashi A."/>
            <person name="Cruz R."/>
            <person name="Yamaguchi T."/>
            <person name="Sekiguchi Y."/>
        </authorList>
    </citation>
    <scope>NUCLEOTIDE SEQUENCE [LARGE SCALE GENOMIC DNA]</scope>
    <source>
        <strain evidence="3">TBC1</strain>
    </source>
</reference>
<accession>A0A0S7BRU9</accession>
<dbReference type="Proteomes" id="UP000053091">
    <property type="component" value="Unassembled WGS sequence"/>
</dbReference>
<evidence type="ECO:0000313" key="4">
    <source>
        <dbReference type="Proteomes" id="UP000053091"/>
    </source>
</evidence>
<protein>
    <recommendedName>
        <fullName evidence="2">DUF4369 domain-containing protein</fullName>
    </recommendedName>
</protein>
<dbReference type="AlphaFoldDB" id="A0A0S7BRU9"/>
<dbReference type="InterPro" id="IPR025380">
    <property type="entry name" value="DUF4369"/>
</dbReference>
<dbReference type="EMBL" id="DF968182">
    <property type="protein sequence ID" value="GAP43085.1"/>
    <property type="molecule type" value="Genomic_DNA"/>
</dbReference>
<dbReference type="OrthoDB" id="6399635at2"/>
<keyword evidence="1" id="KW-0732">Signal</keyword>
<proteinExistence type="predicted"/>
<keyword evidence="4" id="KW-1185">Reference proteome</keyword>